<accession>A0A8J2VLF9</accession>
<dbReference type="AlphaFoldDB" id="A0A8J2VLF9"/>
<comment type="similarity">
    <text evidence="1">Belongs to the short-chain dehydrogenases/reductases (SDR) family.</text>
</comment>
<gene>
    <name evidence="3" type="ORF">GCM10011391_05640</name>
</gene>
<evidence type="ECO:0000313" key="3">
    <source>
        <dbReference type="EMBL" id="GGE29957.1"/>
    </source>
</evidence>
<dbReference type="SUPFAM" id="SSF51735">
    <property type="entry name" value="NAD(P)-binding Rossmann-fold domains"/>
    <property type="match status" value="1"/>
</dbReference>
<reference evidence="3" key="1">
    <citation type="journal article" date="2014" name="Int. J. Syst. Evol. Microbiol.">
        <title>Complete genome sequence of Corynebacterium casei LMG S-19264T (=DSM 44701T), isolated from a smear-ripened cheese.</title>
        <authorList>
            <consortium name="US DOE Joint Genome Institute (JGI-PGF)"/>
            <person name="Walter F."/>
            <person name="Albersmeier A."/>
            <person name="Kalinowski J."/>
            <person name="Ruckert C."/>
        </authorList>
    </citation>
    <scope>NUCLEOTIDE SEQUENCE</scope>
    <source>
        <strain evidence="3">CGMCC 1.15371</strain>
    </source>
</reference>
<proteinExistence type="inferred from homology"/>
<dbReference type="PRINTS" id="PR00081">
    <property type="entry name" value="GDHRDH"/>
</dbReference>
<dbReference type="EMBL" id="BMIR01000001">
    <property type="protein sequence ID" value="GGE29957.1"/>
    <property type="molecule type" value="Genomic_DNA"/>
</dbReference>
<dbReference type="PANTHER" id="PTHR24321">
    <property type="entry name" value="DEHYDROGENASES, SHORT CHAIN"/>
    <property type="match status" value="1"/>
</dbReference>
<evidence type="ECO:0000256" key="2">
    <source>
        <dbReference type="ARBA" id="ARBA00023002"/>
    </source>
</evidence>
<evidence type="ECO:0000256" key="1">
    <source>
        <dbReference type="ARBA" id="ARBA00006484"/>
    </source>
</evidence>
<dbReference type="Proteomes" id="UP000628775">
    <property type="component" value="Unassembled WGS sequence"/>
</dbReference>
<dbReference type="PRINTS" id="PR00080">
    <property type="entry name" value="SDRFAMILY"/>
</dbReference>
<dbReference type="InterPro" id="IPR002347">
    <property type="entry name" value="SDR_fam"/>
</dbReference>
<keyword evidence="4" id="KW-1185">Reference proteome</keyword>
<dbReference type="InterPro" id="IPR036291">
    <property type="entry name" value="NAD(P)-bd_dom_sf"/>
</dbReference>
<dbReference type="GO" id="GO:0016491">
    <property type="term" value="F:oxidoreductase activity"/>
    <property type="evidence" value="ECO:0007669"/>
    <property type="project" value="UniProtKB-KW"/>
</dbReference>
<organism evidence="3 4">
    <name type="scientific">Pullulanibacillus camelliae</name>
    <dbReference type="NCBI Taxonomy" id="1707096"/>
    <lineage>
        <taxon>Bacteria</taxon>
        <taxon>Bacillati</taxon>
        <taxon>Bacillota</taxon>
        <taxon>Bacilli</taxon>
        <taxon>Bacillales</taxon>
        <taxon>Sporolactobacillaceae</taxon>
        <taxon>Pullulanibacillus</taxon>
    </lineage>
</organism>
<comment type="caution">
    <text evidence="3">The sequence shown here is derived from an EMBL/GenBank/DDBJ whole genome shotgun (WGS) entry which is preliminary data.</text>
</comment>
<dbReference type="GO" id="GO:0008206">
    <property type="term" value="P:bile acid metabolic process"/>
    <property type="evidence" value="ECO:0007669"/>
    <property type="project" value="UniProtKB-ARBA"/>
</dbReference>
<dbReference type="NCBIfam" id="NF005559">
    <property type="entry name" value="PRK07231.1"/>
    <property type="match status" value="1"/>
</dbReference>
<dbReference type="FunFam" id="3.40.50.720:FF:000084">
    <property type="entry name" value="Short-chain dehydrogenase reductase"/>
    <property type="match status" value="1"/>
</dbReference>
<dbReference type="RefSeq" id="WP_188688692.1">
    <property type="nucleotide sequence ID" value="NZ_BMIR01000001.1"/>
</dbReference>
<evidence type="ECO:0000313" key="4">
    <source>
        <dbReference type="Proteomes" id="UP000628775"/>
    </source>
</evidence>
<dbReference type="PANTHER" id="PTHR24321:SF8">
    <property type="entry name" value="ESTRADIOL 17-BETA-DEHYDROGENASE 8-RELATED"/>
    <property type="match status" value="1"/>
</dbReference>
<dbReference type="Gene3D" id="3.40.50.720">
    <property type="entry name" value="NAD(P)-binding Rossmann-like Domain"/>
    <property type="match status" value="1"/>
</dbReference>
<dbReference type="Pfam" id="PF13561">
    <property type="entry name" value="adh_short_C2"/>
    <property type="match status" value="1"/>
</dbReference>
<reference evidence="3" key="2">
    <citation type="submission" date="2020-09" db="EMBL/GenBank/DDBJ databases">
        <authorList>
            <person name="Sun Q."/>
            <person name="Zhou Y."/>
        </authorList>
    </citation>
    <scope>NUCLEOTIDE SEQUENCE</scope>
    <source>
        <strain evidence="3">CGMCC 1.15371</strain>
    </source>
</reference>
<name>A0A8J2VLF9_9BACL</name>
<evidence type="ECO:0008006" key="5">
    <source>
        <dbReference type="Google" id="ProtNLM"/>
    </source>
</evidence>
<sequence>MKRLDGKVIIITGAAGGQGSVEAKVFASEGAKVVLTDISEEAVYQIAEEVKAAGGEALALVHDVSGEEDWQRVVTHAAAQFGGIHALINNAGIITREGIEGTTLDMWEKIQSVNSRGIFLGIKSVTPEMRKAGGGSIVNISSIWGIVGSGGSAAYHASKGAVRLLTKTAAVEYAKDNIRINTIHPGIIETPMLATNKNVGKLREDTPLPRLGQPEDIVYGALYLASDESSFVTGTELIIDGGYTAR</sequence>
<keyword evidence="2" id="KW-0560">Oxidoreductase</keyword>
<protein>
    <recommendedName>
        <fullName evidence="5">Glucose 1-dehydrogenase (NAD(P)(+))</fullName>
    </recommendedName>
</protein>